<dbReference type="SUPFAM" id="SSF47459">
    <property type="entry name" value="HLH, helix-loop-helix DNA-binding domain"/>
    <property type="match status" value="2"/>
</dbReference>
<dbReference type="PANTHER" id="PTHR13935:SF41">
    <property type="entry name" value="TRANSCRIPTION FACTOR ORG2-RELATED"/>
    <property type="match status" value="1"/>
</dbReference>
<evidence type="ECO:0000256" key="4">
    <source>
        <dbReference type="ARBA" id="ARBA00023163"/>
    </source>
</evidence>
<dbReference type="OrthoDB" id="6106870at2759"/>
<dbReference type="Gene3D" id="4.10.280.10">
    <property type="entry name" value="Helix-loop-helix DNA-binding domain"/>
    <property type="match status" value="2"/>
</dbReference>
<dbReference type="GO" id="GO:0000977">
    <property type="term" value="F:RNA polymerase II transcription regulatory region sequence-specific DNA binding"/>
    <property type="evidence" value="ECO:0007669"/>
    <property type="project" value="TreeGrafter"/>
</dbReference>
<evidence type="ECO:0000256" key="5">
    <source>
        <dbReference type="ARBA" id="ARBA00023242"/>
    </source>
</evidence>
<dbReference type="SMART" id="SM00353">
    <property type="entry name" value="HLH"/>
    <property type="match status" value="2"/>
</dbReference>
<dbReference type="InterPro" id="IPR015660">
    <property type="entry name" value="MASH1/Ascl1a-like"/>
</dbReference>
<evidence type="ECO:0000313" key="7">
    <source>
        <dbReference type="EMBL" id="KAE8125178.1"/>
    </source>
</evidence>
<keyword evidence="3" id="KW-0238">DNA-binding</keyword>
<organism evidence="7 8">
    <name type="scientific">Carpinus fangiana</name>
    <dbReference type="NCBI Taxonomy" id="176857"/>
    <lineage>
        <taxon>Eukaryota</taxon>
        <taxon>Viridiplantae</taxon>
        <taxon>Streptophyta</taxon>
        <taxon>Embryophyta</taxon>
        <taxon>Tracheophyta</taxon>
        <taxon>Spermatophyta</taxon>
        <taxon>Magnoliopsida</taxon>
        <taxon>eudicotyledons</taxon>
        <taxon>Gunneridae</taxon>
        <taxon>Pentapetalae</taxon>
        <taxon>rosids</taxon>
        <taxon>fabids</taxon>
        <taxon>Fagales</taxon>
        <taxon>Betulaceae</taxon>
        <taxon>Carpinus</taxon>
    </lineage>
</organism>
<dbReference type="PANTHER" id="PTHR13935">
    <property type="entry name" value="ACHAETE-SCUTE TRANSCRIPTION FACTOR-RELATED"/>
    <property type="match status" value="1"/>
</dbReference>
<dbReference type="Proteomes" id="UP000327013">
    <property type="component" value="Chromosome 8"/>
</dbReference>
<dbReference type="PROSITE" id="PS50888">
    <property type="entry name" value="BHLH"/>
    <property type="match status" value="2"/>
</dbReference>
<name>A0A5N6RS03_9ROSI</name>
<comment type="subcellular location">
    <subcellularLocation>
        <location evidence="1">Nucleus</location>
    </subcellularLocation>
</comment>
<evidence type="ECO:0000256" key="2">
    <source>
        <dbReference type="ARBA" id="ARBA00023015"/>
    </source>
</evidence>
<dbReference type="EMBL" id="CM017328">
    <property type="protein sequence ID" value="KAE8125178.1"/>
    <property type="molecule type" value="Genomic_DNA"/>
</dbReference>
<dbReference type="GO" id="GO:0010106">
    <property type="term" value="P:cellular response to iron ion starvation"/>
    <property type="evidence" value="ECO:0007669"/>
    <property type="project" value="UniProtKB-ARBA"/>
</dbReference>
<sequence>MLALFPPLLWTTTTSLEEISISLIMSMQQQQQQSYVYKDAETSESYLLVAPSQPQDHDHHRFPKSASFSGGPAMVVKKLNHNASERDRRKKMNTLYSSLRSLLPAADQTKHYIFMVPATASRVLKYIPQLQEQVERLVQKKEELLSNFSRQGDVNCQEKQSKNAAGKSSSAISATWLNDREVTLQMTTCKFHNSSLSEILLYLEDNGLLLLNASSFESFGGRVFYNLHFQSYVHGDPEISESVIHYHPTQVQLDSARPPIAIIGDSKMSKKIFHNASERDRRKKMNGLYSTLHSLLPEADKMKKPSIPTTVARVVKYIPELQEQVMGLIQKKEELLSRICGEGDHETRQEKKPKSKAWSSLSTVTATQIDDDGEVVIQISTYVVHKNALSEILVCLEEDGLVLLNASSFESFEGRVFFNLHLQVERRERLQCESLSEKLMSVYDKREALQPSMTQDNLNR</sequence>
<dbReference type="GO" id="GO:0090575">
    <property type="term" value="C:RNA polymerase II transcription regulator complex"/>
    <property type="evidence" value="ECO:0007669"/>
    <property type="project" value="TreeGrafter"/>
</dbReference>
<gene>
    <name evidence="7" type="ORF">FH972_020011</name>
</gene>
<feature type="domain" description="BHLH" evidence="6">
    <location>
        <begin position="76"/>
        <end position="130"/>
    </location>
</feature>
<evidence type="ECO:0000256" key="1">
    <source>
        <dbReference type="ARBA" id="ARBA00004123"/>
    </source>
</evidence>
<evidence type="ECO:0000259" key="6">
    <source>
        <dbReference type="PROSITE" id="PS50888"/>
    </source>
</evidence>
<dbReference type="FunFam" id="4.10.280.10:FF:000074">
    <property type="entry name" value="Transcription factor ORG2"/>
    <property type="match status" value="2"/>
</dbReference>
<feature type="domain" description="BHLH" evidence="6">
    <location>
        <begin position="269"/>
        <end position="321"/>
    </location>
</feature>
<keyword evidence="2" id="KW-0805">Transcription regulation</keyword>
<dbReference type="GO" id="GO:0046983">
    <property type="term" value="F:protein dimerization activity"/>
    <property type="evidence" value="ECO:0007669"/>
    <property type="project" value="InterPro"/>
</dbReference>
<keyword evidence="4" id="KW-0804">Transcription</keyword>
<dbReference type="GO" id="GO:0000981">
    <property type="term" value="F:DNA-binding transcription factor activity, RNA polymerase II-specific"/>
    <property type="evidence" value="ECO:0007669"/>
    <property type="project" value="TreeGrafter"/>
</dbReference>
<dbReference type="AlphaFoldDB" id="A0A5N6RS03"/>
<evidence type="ECO:0000256" key="3">
    <source>
        <dbReference type="ARBA" id="ARBA00023125"/>
    </source>
</evidence>
<dbReference type="Pfam" id="PF00010">
    <property type="entry name" value="HLH"/>
    <property type="match status" value="2"/>
</dbReference>
<dbReference type="InterPro" id="IPR011598">
    <property type="entry name" value="bHLH_dom"/>
</dbReference>
<accession>A0A5N6RS03</accession>
<reference evidence="7 8" key="1">
    <citation type="submission" date="2019-06" db="EMBL/GenBank/DDBJ databases">
        <title>A chromosomal-level reference genome of Carpinus fangiana (Coryloideae, Betulaceae).</title>
        <authorList>
            <person name="Yang X."/>
            <person name="Wang Z."/>
            <person name="Zhang L."/>
            <person name="Hao G."/>
            <person name="Liu J."/>
            <person name="Yang Y."/>
        </authorList>
    </citation>
    <scope>NUCLEOTIDE SEQUENCE [LARGE SCALE GENOMIC DNA]</scope>
    <source>
        <strain evidence="7">Cfa_2016G</strain>
        <tissue evidence="7">Leaf</tissue>
    </source>
</reference>
<protein>
    <recommendedName>
        <fullName evidence="6">BHLH domain-containing protein</fullName>
    </recommendedName>
</protein>
<proteinExistence type="predicted"/>
<dbReference type="CDD" id="cd18914">
    <property type="entry name" value="bHLH_AtORG2_like"/>
    <property type="match status" value="2"/>
</dbReference>
<keyword evidence="5" id="KW-0539">Nucleus</keyword>
<keyword evidence="8" id="KW-1185">Reference proteome</keyword>
<evidence type="ECO:0000313" key="8">
    <source>
        <dbReference type="Proteomes" id="UP000327013"/>
    </source>
</evidence>
<dbReference type="InterPro" id="IPR036638">
    <property type="entry name" value="HLH_DNA-bd_sf"/>
</dbReference>